<keyword evidence="2" id="KW-1185">Reference proteome</keyword>
<reference evidence="1" key="2">
    <citation type="journal article" date="2022" name="New Phytol.">
        <title>Evolutionary transition to the ectomycorrhizal habit in the genomes of a hyperdiverse lineage of mushroom-forming fungi.</title>
        <authorList>
            <person name="Looney B."/>
            <person name="Miyauchi S."/>
            <person name="Morin E."/>
            <person name="Drula E."/>
            <person name="Courty P.E."/>
            <person name="Kohler A."/>
            <person name="Kuo A."/>
            <person name="LaButti K."/>
            <person name="Pangilinan J."/>
            <person name="Lipzen A."/>
            <person name="Riley R."/>
            <person name="Andreopoulos W."/>
            <person name="He G."/>
            <person name="Johnson J."/>
            <person name="Nolan M."/>
            <person name="Tritt A."/>
            <person name="Barry K.W."/>
            <person name="Grigoriev I.V."/>
            <person name="Nagy L.G."/>
            <person name="Hibbett D."/>
            <person name="Henrissat B."/>
            <person name="Matheny P.B."/>
            <person name="Labbe J."/>
            <person name="Martin F.M."/>
        </authorList>
    </citation>
    <scope>NUCLEOTIDE SEQUENCE</scope>
    <source>
        <strain evidence="1">HHB10654</strain>
    </source>
</reference>
<name>A0ACB8TG46_9AGAM</name>
<comment type="caution">
    <text evidence="1">The sequence shown here is derived from an EMBL/GenBank/DDBJ whole genome shotgun (WGS) entry which is preliminary data.</text>
</comment>
<evidence type="ECO:0000313" key="1">
    <source>
        <dbReference type="EMBL" id="KAI0067429.1"/>
    </source>
</evidence>
<accession>A0ACB8TG46</accession>
<protein>
    <submittedName>
        <fullName evidence="1">DNA repair protein rad10</fullName>
    </submittedName>
</protein>
<proteinExistence type="predicted"/>
<dbReference type="Proteomes" id="UP000814140">
    <property type="component" value="Unassembled WGS sequence"/>
</dbReference>
<reference evidence="1" key="1">
    <citation type="submission" date="2021-03" db="EMBL/GenBank/DDBJ databases">
        <authorList>
            <consortium name="DOE Joint Genome Institute"/>
            <person name="Ahrendt S."/>
            <person name="Looney B.P."/>
            <person name="Miyauchi S."/>
            <person name="Morin E."/>
            <person name="Drula E."/>
            <person name="Courty P.E."/>
            <person name="Chicoki N."/>
            <person name="Fauchery L."/>
            <person name="Kohler A."/>
            <person name="Kuo A."/>
            <person name="Labutti K."/>
            <person name="Pangilinan J."/>
            <person name="Lipzen A."/>
            <person name="Riley R."/>
            <person name="Andreopoulos W."/>
            <person name="He G."/>
            <person name="Johnson J."/>
            <person name="Barry K.W."/>
            <person name="Grigoriev I.V."/>
            <person name="Nagy L."/>
            <person name="Hibbett D."/>
            <person name="Henrissat B."/>
            <person name="Matheny P.B."/>
            <person name="Labbe J."/>
            <person name="Martin F."/>
        </authorList>
    </citation>
    <scope>NUCLEOTIDE SEQUENCE</scope>
    <source>
        <strain evidence="1">HHB10654</strain>
    </source>
</reference>
<gene>
    <name evidence="1" type="ORF">BV25DRAFT_1819757</name>
</gene>
<organism evidence="1 2">
    <name type="scientific">Artomyces pyxidatus</name>
    <dbReference type="NCBI Taxonomy" id="48021"/>
    <lineage>
        <taxon>Eukaryota</taxon>
        <taxon>Fungi</taxon>
        <taxon>Dikarya</taxon>
        <taxon>Basidiomycota</taxon>
        <taxon>Agaricomycotina</taxon>
        <taxon>Agaricomycetes</taxon>
        <taxon>Russulales</taxon>
        <taxon>Auriscalpiaceae</taxon>
        <taxon>Artomyces</taxon>
    </lineage>
</organism>
<sequence>MATSRAGPSVPKPPVVQPGTGNNILVNPCQRANPAVESIRNVGKEFGDIVPDFQVGRTTAVLFLSLKYHRLHPEYIHQRIEALGQSYNLRILLLQCDITEHQEHIRELTKICLINNLTIMVAWNADEAGQYLSTYKQFEHKPPNLIRERVERTPAAILRAALTGISKVNKTDVETLRTSYGSFANIARASTDQLSQLPGFGPKKVARMKDAFDRPFRNATTSALDFHVTSSRGTRTPPPLTAETTPSASIGKGKVKEGEASGQESSNLRLSGTSQAATVSTARPASPVWDIELDLNSPSPDASEQSTEIEAAAALKRGRDSSPAWDIELDLDEDEIEEAARDTKRARV</sequence>
<evidence type="ECO:0000313" key="2">
    <source>
        <dbReference type="Proteomes" id="UP000814140"/>
    </source>
</evidence>
<dbReference type="EMBL" id="MU277190">
    <property type="protein sequence ID" value="KAI0067429.1"/>
    <property type="molecule type" value="Genomic_DNA"/>
</dbReference>